<evidence type="ECO:0000256" key="1">
    <source>
        <dbReference type="SAM" id="Phobius"/>
    </source>
</evidence>
<keyword evidence="3" id="KW-1185">Reference proteome</keyword>
<dbReference type="GeneID" id="43584579"/>
<feature type="transmembrane region" description="Helical" evidence="1">
    <location>
        <begin position="21"/>
        <end position="46"/>
    </location>
</feature>
<dbReference type="AlphaFoldDB" id="A0A5E8C1M0"/>
<dbReference type="EMBL" id="CABVLU010000005">
    <property type="protein sequence ID" value="VVT57577.1"/>
    <property type="molecule type" value="Genomic_DNA"/>
</dbReference>
<keyword evidence="1" id="KW-1133">Transmembrane helix</keyword>
<reference evidence="2 3" key="1">
    <citation type="submission" date="2019-09" db="EMBL/GenBank/DDBJ databases">
        <authorList>
            <person name="Brejova B."/>
        </authorList>
    </citation>
    <scope>NUCLEOTIDE SEQUENCE [LARGE SCALE GENOMIC DNA]</scope>
</reference>
<feature type="transmembrane region" description="Helical" evidence="1">
    <location>
        <begin position="276"/>
        <end position="296"/>
    </location>
</feature>
<protein>
    <submittedName>
        <fullName evidence="2">Uncharacterized protein</fullName>
    </submittedName>
</protein>
<feature type="transmembrane region" description="Helical" evidence="1">
    <location>
        <begin position="176"/>
        <end position="199"/>
    </location>
</feature>
<keyword evidence="1" id="KW-0812">Transmembrane</keyword>
<proteinExistence type="predicted"/>
<evidence type="ECO:0000313" key="3">
    <source>
        <dbReference type="Proteomes" id="UP000398389"/>
    </source>
</evidence>
<keyword evidence="1" id="KW-0472">Membrane</keyword>
<name>A0A5E8C1M0_9ASCO</name>
<accession>A0A5E8C1M0</accession>
<feature type="transmembrane region" description="Helical" evidence="1">
    <location>
        <begin position="220"/>
        <end position="244"/>
    </location>
</feature>
<sequence>MTLKISLTAIPGWPIPRKATVGMIISFVILSIVILSSIGVTFFQIVNLKNLQSFPGISVQVSEMNGNQYASLFNSQNGGNATTLLESFGLLDQQRDNYTVLFNELSYATLDANGTRSSQKLRVTGGNSNSSVNYETVADLVLLQNLDISTAITLQKYGQVNHPTVFNGETVKLTSLYTPFIFFGAFHVALMALSCWPVLYIPGTYFQQKPKGSPNKSKKILLYVYVGFIFFSMLYPLFTLGYFATRETLMDSALQTLNATSGLFATRQPHNSILEWLVFITTVLFIFLLLFCGIFFHSMGSAYYEKVYNDFTWTVQFDDIDSEINNDLLSKVSYSDPLMVNKKKGYKLSDY</sequence>
<evidence type="ECO:0000313" key="2">
    <source>
        <dbReference type="EMBL" id="VVT57577.1"/>
    </source>
</evidence>
<dbReference type="Proteomes" id="UP000398389">
    <property type="component" value="Unassembled WGS sequence"/>
</dbReference>
<organism evidence="2 3">
    <name type="scientific">Magnusiomyces paraingens</name>
    <dbReference type="NCBI Taxonomy" id="2606893"/>
    <lineage>
        <taxon>Eukaryota</taxon>
        <taxon>Fungi</taxon>
        <taxon>Dikarya</taxon>
        <taxon>Ascomycota</taxon>
        <taxon>Saccharomycotina</taxon>
        <taxon>Dipodascomycetes</taxon>
        <taxon>Dipodascales</taxon>
        <taxon>Dipodascaceae</taxon>
        <taxon>Magnusiomyces</taxon>
    </lineage>
</organism>
<gene>
    <name evidence="2" type="ORF">SAPINGB_P005765</name>
</gene>
<dbReference type="RefSeq" id="XP_031856370.1">
    <property type="nucleotide sequence ID" value="XM_032000479.1"/>
</dbReference>